<reference evidence="2 3" key="1">
    <citation type="submission" date="2021-03" db="EMBL/GenBank/DDBJ databases">
        <title>Genomic Encyclopedia of Type Strains, Phase IV (KMG-IV): sequencing the most valuable type-strain genomes for metagenomic binning, comparative biology and taxonomic classification.</title>
        <authorList>
            <person name="Goeker M."/>
        </authorList>
    </citation>
    <scope>NUCLEOTIDE SEQUENCE [LARGE SCALE GENOMIC DNA]</scope>
    <source>
        <strain evidence="2 3">DSM 6139</strain>
    </source>
</reference>
<organism evidence="2 3">
    <name type="scientific">Youngiibacter multivorans</name>
    <dbReference type="NCBI Taxonomy" id="937251"/>
    <lineage>
        <taxon>Bacteria</taxon>
        <taxon>Bacillati</taxon>
        <taxon>Bacillota</taxon>
        <taxon>Clostridia</taxon>
        <taxon>Eubacteriales</taxon>
        <taxon>Clostridiaceae</taxon>
        <taxon>Youngiibacter</taxon>
    </lineage>
</organism>
<dbReference type="SUPFAM" id="SSF55729">
    <property type="entry name" value="Acyl-CoA N-acyltransferases (Nat)"/>
    <property type="match status" value="1"/>
</dbReference>
<name>A0ABS4G5Q2_9CLOT</name>
<dbReference type="Pfam" id="PF00583">
    <property type="entry name" value="Acetyltransf_1"/>
    <property type="match status" value="1"/>
</dbReference>
<dbReference type="InterPro" id="IPR000182">
    <property type="entry name" value="GNAT_dom"/>
</dbReference>
<feature type="domain" description="N-acetyltransferase" evidence="1">
    <location>
        <begin position="8"/>
        <end position="161"/>
    </location>
</feature>
<evidence type="ECO:0000259" key="1">
    <source>
        <dbReference type="PROSITE" id="PS51186"/>
    </source>
</evidence>
<keyword evidence="3" id="KW-1185">Reference proteome</keyword>
<dbReference type="CDD" id="cd04301">
    <property type="entry name" value="NAT_SF"/>
    <property type="match status" value="1"/>
</dbReference>
<dbReference type="InterPro" id="IPR016181">
    <property type="entry name" value="Acyl_CoA_acyltransferase"/>
</dbReference>
<proteinExistence type="predicted"/>
<dbReference type="Gene3D" id="3.40.630.30">
    <property type="match status" value="1"/>
</dbReference>
<dbReference type="EMBL" id="JAGGKC010000017">
    <property type="protein sequence ID" value="MBP1919610.1"/>
    <property type="molecule type" value="Genomic_DNA"/>
</dbReference>
<protein>
    <submittedName>
        <fullName evidence="2">Ribosomal protein S18 acetylase RimI-like enzyme</fullName>
    </submittedName>
</protein>
<comment type="caution">
    <text evidence="2">The sequence shown here is derived from an EMBL/GenBank/DDBJ whole genome shotgun (WGS) entry which is preliminary data.</text>
</comment>
<evidence type="ECO:0000313" key="2">
    <source>
        <dbReference type="EMBL" id="MBP1919610.1"/>
    </source>
</evidence>
<accession>A0ABS4G5Q2</accession>
<dbReference type="Proteomes" id="UP001519271">
    <property type="component" value="Unassembled WGS sequence"/>
</dbReference>
<sequence>MRIMEYGSTDSNMDERLFRYWLEERMELWPGEGRHDEHTEEMRQILTGKPVDGGTESGLLMCMSDDSLAGFLEYSIKDGIPGSQVMSAHIEGIHTRERYRRNGIAKALVNRLREIAEKKGIKRLTSDIQPGNEASLLFHSAIGFIVTVSDNEAVYLEKIIG</sequence>
<dbReference type="PROSITE" id="PS51186">
    <property type="entry name" value="GNAT"/>
    <property type="match status" value="1"/>
</dbReference>
<evidence type="ECO:0000313" key="3">
    <source>
        <dbReference type="Proteomes" id="UP001519271"/>
    </source>
</evidence>
<gene>
    <name evidence="2" type="ORF">J2Z34_002100</name>
</gene>